<dbReference type="InterPro" id="IPR014710">
    <property type="entry name" value="RmlC-like_jellyroll"/>
</dbReference>
<proteinExistence type="predicted"/>
<dbReference type="InterPro" id="IPR000595">
    <property type="entry name" value="cNMP-bd_dom"/>
</dbReference>
<organism evidence="2 3">
    <name type="scientific">Ladona fulva</name>
    <name type="common">Scarce chaser dragonfly</name>
    <name type="synonym">Libellula fulva</name>
    <dbReference type="NCBI Taxonomy" id="123851"/>
    <lineage>
        <taxon>Eukaryota</taxon>
        <taxon>Metazoa</taxon>
        <taxon>Ecdysozoa</taxon>
        <taxon>Arthropoda</taxon>
        <taxon>Hexapoda</taxon>
        <taxon>Insecta</taxon>
        <taxon>Pterygota</taxon>
        <taxon>Palaeoptera</taxon>
        <taxon>Odonata</taxon>
        <taxon>Epiprocta</taxon>
        <taxon>Anisoptera</taxon>
        <taxon>Libelluloidea</taxon>
        <taxon>Libellulidae</taxon>
        <taxon>Ladona</taxon>
    </lineage>
</organism>
<feature type="domain" description="Cyclic nucleotide-binding" evidence="1">
    <location>
        <begin position="5"/>
        <end position="46"/>
    </location>
</feature>
<dbReference type="PROSITE" id="PS50042">
    <property type="entry name" value="CNMP_BINDING_3"/>
    <property type="match status" value="1"/>
</dbReference>
<evidence type="ECO:0000313" key="3">
    <source>
        <dbReference type="Proteomes" id="UP000792457"/>
    </source>
</evidence>
<dbReference type="Gene3D" id="2.60.120.10">
    <property type="entry name" value="Jelly Rolls"/>
    <property type="match status" value="1"/>
</dbReference>
<keyword evidence="3" id="KW-1185">Reference proteome</keyword>
<protein>
    <recommendedName>
        <fullName evidence="1">Cyclic nucleotide-binding domain-containing protein</fullName>
    </recommendedName>
</protein>
<reference evidence="2" key="1">
    <citation type="submission" date="2013-04" db="EMBL/GenBank/DDBJ databases">
        <authorList>
            <person name="Qu J."/>
            <person name="Murali S.C."/>
            <person name="Bandaranaike D."/>
            <person name="Bellair M."/>
            <person name="Blankenburg K."/>
            <person name="Chao H."/>
            <person name="Dinh H."/>
            <person name="Doddapaneni H."/>
            <person name="Downs B."/>
            <person name="Dugan-Rocha S."/>
            <person name="Elkadiri S."/>
            <person name="Gnanaolivu R.D."/>
            <person name="Hernandez B."/>
            <person name="Javaid M."/>
            <person name="Jayaseelan J.C."/>
            <person name="Lee S."/>
            <person name="Li M."/>
            <person name="Ming W."/>
            <person name="Munidasa M."/>
            <person name="Muniz J."/>
            <person name="Nguyen L."/>
            <person name="Ongeri F."/>
            <person name="Osuji N."/>
            <person name="Pu L.-L."/>
            <person name="Puazo M."/>
            <person name="Qu C."/>
            <person name="Quiroz J."/>
            <person name="Raj R."/>
            <person name="Weissenberger G."/>
            <person name="Xin Y."/>
            <person name="Zou X."/>
            <person name="Han Y."/>
            <person name="Richards S."/>
            <person name="Worley K."/>
            <person name="Muzny D."/>
            <person name="Gibbs R."/>
        </authorList>
    </citation>
    <scope>NUCLEOTIDE SEQUENCE</scope>
    <source>
        <strain evidence="2">Sampled in the wild</strain>
    </source>
</reference>
<sequence length="66" mass="7675">MKNFIKSFLGKTQISEIVDCMRPVHVNAGKIIIEEGTVGSSMYVIEVWFLPQEYRLYRHPNELQCS</sequence>
<gene>
    <name evidence="2" type="ORF">J437_LFUL019081</name>
</gene>
<dbReference type="EMBL" id="KZ310050">
    <property type="protein sequence ID" value="KAG8239814.1"/>
    <property type="molecule type" value="Genomic_DNA"/>
</dbReference>
<dbReference type="AlphaFoldDB" id="A0A8K0KQV5"/>
<accession>A0A8K0KQV5</accession>
<dbReference type="SUPFAM" id="SSF51206">
    <property type="entry name" value="cAMP-binding domain-like"/>
    <property type="match status" value="1"/>
</dbReference>
<comment type="caution">
    <text evidence="2">The sequence shown here is derived from an EMBL/GenBank/DDBJ whole genome shotgun (WGS) entry which is preliminary data.</text>
</comment>
<evidence type="ECO:0000259" key="1">
    <source>
        <dbReference type="PROSITE" id="PS50042"/>
    </source>
</evidence>
<dbReference type="OrthoDB" id="63267at2759"/>
<dbReference type="InterPro" id="IPR018490">
    <property type="entry name" value="cNMP-bd_dom_sf"/>
</dbReference>
<name>A0A8K0KQV5_LADFU</name>
<evidence type="ECO:0000313" key="2">
    <source>
        <dbReference type="EMBL" id="KAG8239814.1"/>
    </source>
</evidence>
<reference evidence="2" key="2">
    <citation type="submission" date="2017-10" db="EMBL/GenBank/DDBJ databases">
        <title>Ladona fulva Genome sequencing and assembly.</title>
        <authorList>
            <person name="Murali S."/>
            <person name="Richards S."/>
            <person name="Bandaranaike D."/>
            <person name="Bellair M."/>
            <person name="Blankenburg K."/>
            <person name="Chao H."/>
            <person name="Dinh H."/>
            <person name="Doddapaneni H."/>
            <person name="Dugan-Rocha S."/>
            <person name="Elkadiri S."/>
            <person name="Gnanaolivu R."/>
            <person name="Hernandez B."/>
            <person name="Skinner E."/>
            <person name="Javaid M."/>
            <person name="Lee S."/>
            <person name="Li M."/>
            <person name="Ming W."/>
            <person name="Munidasa M."/>
            <person name="Muniz J."/>
            <person name="Nguyen L."/>
            <person name="Hughes D."/>
            <person name="Osuji N."/>
            <person name="Pu L.-L."/>
            <person name="Puazo M."/>
            <person name="Qu C."/>
            <person name="Quiroz J."/>
            <person name="Raj R."/>
            <person name="Weissenberger G."/>
            <person name="Xin Y."/>
            <person name="Zou X."/>
            <person name="Han Y."/>
            <person name="Worley K."/>
            <person name="Muzny D."/>
            <person name="Gibbs R."/>
        </authorList>
    </citation>
    <scope>NUCLEOTIDE SEQUENCE</scope>
    <source>
        <strain evidence="2">Sampled in the wild</strain>
    </source>
</reference>
<dbReference type="CDD" id="cd00038">
    <property type="entry name" value="CAP_ED"/>
    <property type="match status" value="1"/>
</dbReference>
<dbReference type="Proteomes" id="UP000792457">
    <property type="component" value="Unassembled WGS sequence"/>
</dbReference>